<dbReference type="Proteomes" id="UP000178735">
    <property type="component" value="Unassembled WGS sequence"/>
</dbReference>
<organism evidence="1 2">
    <name type="scientific">Candidatus Wallbacteria bacterium GWC2_49_35</name>
    <dbReference type="NCBI Taxonomy" id="1817813"/>
    <lineage>
        <taxon>Bacteria</taxon>
        <taxon>Candidatus Walliibacteriota</taxon>
    </lineage>
</organism>
<dbReference type="AlphaFoldDB" id="A0A1F7WLL0"/>
<accession>A0A1F7WLL0</accession>
<gene>
    <name evidence="1" type="ORF">A2008_08755</name>
</gene>
<proteinExistence type="predicted"/>
<reference evidence="1 2" key="1">
    <citation type="journal article" date="2016" name="Nat. Commun.">
        <title>Thousands of microbial genomes shed light on interconnected biogeochemical processes in an aquifer system.</title>
        <authorList>
            <person name="Anantharaman K."/>
            <person name="Brown C.T."/>
            <person name="Hug L.A."/>
            <person name="Sharon I."/>
            <person name="Castelle C.J."/>
            <person name="Probst A.J."/>
            <person name="Thomas B.C."/>
            <person name="Singh A."/>
            <person name="Wilkins M.J."/>
            <person name="Karaoz U."/>
            <person name="Brodie E.L."/>
            <person name="Williams K.H."/>
            <person name="Hubbard S.S."/>
            <person name="Banfield J.F."/>
        </authorList>
    </citation>
    <scope>NUCLEOTIDE SEQUENCE [LARGE SCALE GENOMIC DNA]</scope>
</reference>
<evidence type="ECO:0000313" key="1">
    <source>
        <dbReference type="EMBL" id="OGM03732.1"/>
    </source>
</evidence>
<sequence>MNIFKHILKAIILLLIIFSLLIAAFEFGAPNGVAKPFVVKNECLESMKKIQGACYFFLMERPKFTAEVEIGMLTGGGYLKQINSCGAVKASAPKNLPEYKIIYKRSGGEISYIDIACPQHGSLSRQGDIDKEKGLPNGFVDNYIARVKTRFDMYK</sequence>
<protein>
    <submittedName>
        <fullName evidence="1">Uncharacterized protein</fullName>
    </submittedName>
</protein>
<name>A0A1F7WLL0_9BACT</name>
<dbReference type="STRING" id="1817813.A2008_08755"/>
<evidence type="ECO:0000313" key="2">
    <source>
        <dbReference type="Proteomes" id="UP000178735"/>
    </source>
</evidence>
<comment type="caution">
    <text evidence="1">The sequence shown here is derived from an EMBL/GenBank/DDBJ whole genome shotgun (WGS) entry which is preliminary data.</text>
</comment>
<dbReference type="EMBL" id="MGFH01000157">
    <property type="protein sequence ID" value="OGM03732.1"/>
    <property type="molecule type" value="Genomic_DNA"/>
</dbReference>